<reference evidence="2" key="1">
    <citation type="submission" date="2020-01" db="EMBL/GenBank/DDBJ databases">
        <title>Sphingomonas sp. strain CSW-10.</title>
        <authorList>
            <person name="Chen W.-M."/>
        </authorList>
    </citation>
    <scope>NUCLEOTIDE SEQUENCE [LARGE SCALE GENOMIC DNA]</scope>
    <source>
        <strain evidence="2">FSY-8</strain>
    </source>
</reference>
<evidence type="ECO:0000313" key="2">
    <source>
        <dbReference type="Proteomes" id="UP000753724"/>
    </source>
</evidence>
<dbReference type="NCBIfam" id="TIGR01611">
    <property type="entry name" value="tail_tube"/>
    <property type="match status" value="1"/>
</dbReference>
<dbReference type="Proteomes" id="UP000753724">
    <property type="component" value="Unassembled WGS sequence"/>
</dbReference>
<sequence>MGLPRECKNWNIYGNGASYLGIASEFEEPKLAIAMEDMRNGGMIGPVKVDRGLEAMEASATMSGHVVELIRNFGTTDIEGTRLRFVGAYQSDDGSAAQAVEIYMGGRFQEIDFGKAKPKDGTEHKFKLPLNYYRRVVDGTTEVEIDMLNGVFIVGGIDRYAEIMAIITS</sequence>
<organism evidence="1 2">
    <name type="scientific">Novosphingobium ovatum</name>
    <dbReference type="NCBI Taxonomy" id="1908523"/>
    <lineage>
        <taxon>Bacteria</taxon>
        <taxon>Pseudomonadati</taxon>
        <taxon>Pseudomonadota</taxon>
        <taxon>Alphaproteobacteria</taxon>
        <taxon>Sphingomonadales</taxon>
        <taxon>Sphingomonadaceae</taxon>
        <taxon>Novosphingobium</taxon>
    </lineage>
</organism>
<proteinExistence type="predicted"/>
<dbReference type="InterPro" id="IPR006498">
    <property type="entry name" value="Tail_tube"/>
</dbReference>
<protein>
    <submittedName>
        <fullName evidence="1">Phage major tail tube protein</fullName>
    </submittedName>
</protein>
<comment type="caution">
    <text evidence="1">The sequence shown here is derived from an EMBL/GenBank/DDBJ whole genome shotgun (WGS) entry which is preliminary data.</text>
</comment>
<dbReference type="RefSeq" id="WP_161716797.1">
    <property type="nucleotide sequence ID" value="NZ_JAAAPO010000001.1"/>
</dbReference>
<dbReference type="EMBL" id="JAAAPO010000001">
    <property type="protein sequence ID" value="NBC35536.1"/>
    <property type="molecule type" value="Genomic_DNA"/>
</dbReference>
<gene>
    <name evidence="1" type="ORF">GTZ99_03085</name>
</gene>
<evidence type="ECO:0000313" key="1">
    <source>
        <dbReference type="EMBL" id="NBC35536.1"/>
    </source>
</evidence>
<accession>A0ABW9XAI0</accession>
<keyword evidence="2" id="KW-1185">Reference proteome</keyword>
<name>A0ABW9XAI0_9SPHN</name>
<dbReference type="Pfam" id="PF04985">
    <property type="entry name" value="Phage_tube"/>
    <property type="match status" value="1"/>
</dbReference>